<dbReference type="PANTHER" id="PTHR21660:SF1">
    <property type="entry name" value="ACYL-COENZYME A THIOESTERASE 13"/>
    <property type="match status" value="1"/>
</dbReference>
<keyword evidence="2" id="KW-0378">Hydrolase</keyword>
<evidence type="ECO:0000313" key="4">
    <source>
        <dbReference type="EMBL" id="RFM24315.1"/>
    </source>
</evidence>
<comment type="similarity">
    <text evidence="1">Belongs to the thioesterase PaaI family.</text>
</comment>
<protein>
    <submittedName>
        <fullName evidence="4">PaaI family thioesterase</fullName>
    </submittedName>
</protein>
<dbReference type="PANTHER" id="PTHR21660">
    <property type="entry name" value="THIOESTERASE SUPERFAMILY MEMBER-RELATED"/>
    <property type="match status" value="1"/>
</dbReference>
<dbReference type="Proteomes" id="UP000266389">
    <property type="component" value="Unassembled WGS sequence"/>
</dbReference>
<dbReference type="SUPFAM" id="SSF54637">
    <property type="entry name" value="Thioesterase/thiol ester dehydrase-isomerase"/>
    <property type="match status" value="1"/>
</dbReference>
<accession>A0A395M0K9</accession>
<gene>
    <name evidence="4" type="ORF">D0433_06490</name>
</gene>
<dbReference type="GO" id="GO:0047617">
    <property type="term" value="F:fatty acyl-CoA hydrolase activity"/>
    <property type="evidence" value="ECO:0007669"/>
    <property type="project" value="InterPro"/>
</dbReference>
<dbReference type="InterPro" id="IPR003736">
    <property type="entry name" value="PAAI_dom"/>
</dbReference>
<comment type="caution">
    <text evidence="4">The sequence shown here is derived from an EMBL/GenBank/DDBJ whole genome shotgun (WGS) entry which is preliminary data.</text>
</comment>
<dbReference type="Pfam" id="PF03061">
    <property type="entry name" value="4HBT"/>
    <property type="match status" value="1"/>
</dbReference>
<evidence type="ECO:0000313" key="5">
    <source>
        <dbReference type="Proteomes" id="UP000266389"/>
    </source>
</evidence>
<reference evidence="4 5" key="1">
    <citation type="journal article" date="2011" name="ISME J.">
        <title>Community ecology of hot spring cyanobacterial mats: predominant populations and their functional potential.</title>
        <authorList>
            <person name="Klatt C.G."/>
            <person name="Wood J.M."/>
            <person name="Rusch D.B."/>
            <person name="Bateson M.M."/>
            <person name="Hamamura N."/>
            <person name="Heidelberg J.F."/>
            <person name="Grossman A.R."/>
            <person name="Bhaya D."/>
            <person name="Cohan F.M."/>
            <person name="Kuhl M."/>
            <person name="Bryant D.A."/>
            <person name="Ward D.M."/>
        </authorList>
    </citation>
    <scope>NUCLEOTIDE SEQUENCE [LARGE SCALE GENOMIC DNA]</scope>
    <source>
        <strain evidence="4">OS</strain>
    </source>
</reference>
<evidence type="ECO:0000259" key="3">
    <source>
        <dbReference type="Pfam" id="PF03061"/>
    </source>
</evidence>
<dbReference type="CDD" id="cd03443">
    <property type="entry name" value="PaaI_thioesterase"/>
    <property type="match status" value="1"/>
</dbReference>
<dbReference type="NCBIfam" id="TIGR00369">
    <property type="entry name" value="unchar_dom_1"/>
    <property type="match status" value="1"/>
</dbReference>
<evidence type="ECO:0000256" key="2">
    <source>
        <dbReference type="ARBA" id="ARBA00022801"/>
    </source>
</evidence>
<proteinExistence type="inferred from homology"/>
<name>A0A395M0K9_9BACT</name>
<dbReference type="Gene3D" id="3.10.129.10">
    <property type="entry name" value="Hotdog Thioesterase"/>
    <property type="match status" value="1"/>
</dbReference>
<organism evidence="4 5">
    <name type="scientific">Candidatus Thermochlorobacter aerophilus</name>
    <dbReference type="NCBI Taxonomy" id="1868324"/>
    <lineage>
        <taxon>Bacteria</taxon>
        <taxon>Pseudomonadati</taxon>
        <taxon>Chlorobiota</taxon>
        <taxon>Chlorobiia</taxon>
        <taxon>Chlorobiales</taxon>
        <taxon>Candidatus Thermochlorobacteriaceae</taxon>
        <taxon>Candidatus Thermochlorobacter</taxon>
    </lineage>
</organism>
<dbReference type="InterPro" id="IPR039298">
    <property type="entry name" value="ACOT13"/>
</dbReference>
<feature type="domain" description="Thioesterase" evidence="3">
    <location>
        <begin position="55"/>
        <end position="130"/>
    </location>
</feature>
<dbReference type="AlphaFoldDB" id="A0A395M0K9"/>
<evidence type="ECO:0000256" key="1">
    <source>
        <dbReference type="ARBA" id="ARBA00008324"/>
    </source>
</evidence>
<dbReference type="InterPro" id="IPR029069">
    <property type="entry name" value="HotDog_dom_sf"/>
</dbReference>
<dbReference type="EMBL" id="PHFL01000043">
    <property type="protein sequence ID" value="RFM24315.1"/>
    <property type="molecule type" value="Genomic_DNA"/>
</dbReference>
<sequence length="145" mass="15646">MNQALAYLQSRIGLSFGEAHPSPVGRWLNGTVRAVESGEFVADFVVRPDMVNPVGILHGGIMATIMDEAIGIAIYTLDDTNFFASINLAVDFLRSAKLGEVITAHARVVRRGRRIVNAECQVHNASGELLAKGSCNCVMTEMSKV</sequence>
<dbReference type="InterPro" id="IPR006683">
    <property type="entry name" value="Thioestr_dom"/>
</dbReference>